<feature type="transmembrane region" description="Helical" evidence="1">
    <location>
        <begin position="167"/>
        <end position="185"/>
    </location>
</feature>
<keyword evidence="4" id="KW-1185">Reference proteome</keyword>
<feature type="transmembrane region" description="Helical" evidence="1">
    <location>
        <begin position="78"/>
        <end position="96"/>
    </location>
</feature>
<evidence type="ECO:0000313" key="3">
    <source>
        <dbReference type="EMBL" id="SEA49528.1"/>
    </source>
</evidence>
<sequence>MVKIKVPLDILTYLVVALGLGPLFLWLDVPVQVIVFGAFIAGILCDKRQRYWFGSRLATALTLLFFIFYSLQINLNNVVLPVINVLALLLSIRLLTEKQGRHYLQMFALSLFCLAASSLLSLNIAYLPALILMVAGVTIGLVLLTFYQRSPGLRLQRQQLSILLKTATILPVGSLLLMLILFVVLPRTQYPLWNFLNPKNSAKTGFSEQVQPGTFARNVADKSVAFRVKIKELAREDLYWRGTVLTTITGKVWTRESPQGPRRAIVGGQTIDYTLTLPPTNERFLFTLDLPEEIEGISHQVDNDQVFMARRQLEKSHSYNGQSRLGGQLQQPSNWNRDLYLQVPSTLSSRIKLIADTIRQQTDSLSQRVVLLEDFFREQKLSYADHDLPVSTAPIDEFLFTKKRGYCEFFASSFAQLLRLCEVPTRLVGGYHGGEYNNIGGYYVVTEDLAHVWVEALIENRWQRIDPSRLAVNADSALLAPRQQGLSLFKRTVDGAEYLWTQVIINYDLRQQINLVKFSGQKLKNIVPGVVSIRTPLLILTVLVALITLLIWLWRRQRISPEGRLLKRYQKAIIKKYGLQAIDKNCGLLEFAQQLDDPHAIKFARYLSSFLYTDQSLTDDDVHALNVLIDTIIVSSRNNQIP</sequence>
<dbReference type="EMBL" id="FNQN01000006">
    <property type="protein sequence ID" value="SEA49528.1"/>
    <property type="molecule type" value="Genomic_DNA"/>
</dbReference>
<dbReference type="Pfam" id="PF11992">
    <property type="entry name" value="TgpA_N"/>
    <property type="match status" value="1"/>
</dbReference>
<dbReference type="InterPro" id="IPR038765">
    <property type="entry name" value="Papain-like_cys_pep_sf"/>
</dbReference>
<feature type="domain" description="Transglutaminase-like" evidence="2">
    <location>
        <begin position="399"/>
        <end position="469"/>
    </location>
</feature>
<dbReference type="InterPro" id="IPR052901">
    <property type="entry name" value="Bact_TGase-like"/>
</dbReference>
<dbReference type="RefSeq" id="WP_175498366.1">
    <property type="nucleotide sequence ID" value="NZ_FNQN01000006.1"/>
</dbReference>
<dbReference type="SMART" id="SM00460">
    <property type="entry name" value="TGc"/>
    <property type="match status" value="1"/>
</dbReference>
<feature type="transmembrane region" description="Helical" evidence="1">
    <location>
        <begin position="126"/>
        <end position="147"/>
    </location>
</feature>
<keyword evidence="1" id="KW-0472">Membrane</keyword>
<dbReference type="PANTHER" id="PTHR42736">
    <property type="entry name" value="PROTEIN-GLUTAMINE GAMMA-GLUTAMYLTRANSFERASE"/>
    <property type="match status" value="1"/>
</dbReference>
<keyword evidence="1" id="KW-0812">Transmembrane</keyword>
<dbReference type="SUPFAM" id="SSF54001">
    <property type="entry name" value="Cysteine proteinases"/>
    <property type="match status" value="1"/>
</dbReference>
<dbReference type="Proteomes" id="UP000199409">
    <property type="component" value="Unassembled WGS sequence"/>
</dbReference>
<dbReference type="InterPro" id="IPR021878">
    <property type="entry name" value="TgpA_N"/>
</dbReference>
<dbReference type="STRING" id="37625.SAMN05660420_02292"/>
<feature type="transmembrane region" description="Helical" evidence="1">
    <location>
        <begin position="537"/>
        <end position="554"/>
    </location>
</feature>
<organism evidence="3 4">
    <name type="scientific">Desulfuromusa kysingii</name>
    <dbReference type="NCBI Taxonomy" id="37625"/>
    <lineage>
        <taxon>Bacteria</taxon>
        <taxon>Pseudomonadati</taxon>
        <taxon>Thermodesulfobacteriota</taxon>
        <taxon>Desulfuromonadia</taxon>
        <taxon>Desulfuromonadales</taxon>
        <taxon>Geopsychrobacteraceae</taxon>
        <taxon>Desulfuromusa</taxon>
    </lineage>
</organism>
<reference evidence="3 4" key="1">
    <citation type="submission" date="2016-10" db="EMBL/GenBank/DDBJ databases">
        <authorList>
            <person name="de Groot N.N."/>
        </authorList>
    </citation>
    <scope>NUCLEOTIDE SEQUENCE [LARGE SCALE GENOMIC DNA]</scope>
    <source>
        <strain evidence="3 4">DSM 7343</strain>
    </source>
</reference>
<evidence type="ECO:0000256" key="1">
    <source>
        <dbReference type="SAM" id="Phobius"/>
    </source>
</evidence>
<accession>A0A1H4BN98</accession>
<dbReference type="InterPro" id="IPR002931">
    <property type="entry name" value="Transglutaminase-like"/>
</dbReference>
<dbReference type="PANTHER" id="PTHR42736:SF1">
    <property type="entry name" value="PROTEIN-GLUTAMINE GAMMA-GLUTAMYLTRANSFERASE"/>
    <property type="match status" value="1"/>
</dbReference>
<feature type="transmembrane region" description="Helical" evidence="1">
    <location>
        <begin position="51"/>
        <end position="72"/>
    </location>
</feature>
<evidence type="ECO:0000313" key="4">
    <source>
        <dbReference type="Proteomes" id="UP000199409"/>
    </source>
</evidence>
<evidence type="ECO:0000259" key="2">
    <source>
        <dbReference type="SMART" id="SM00460"/>
    </source>
</evidence>
<name>A0A1H4BN98_9BACT</name>
<dbReference type="Pfam" id="PF01841">
    <property type="entry name" value="Transglut_core"/>
    <property type="match status" value="1"/>
</dbReference>
<dbReference type="AlphaFoldDB" id="A0A1H4BN98"/>
<gene>
    <name evidence="3" type="ORF">SAMN05660420_02292</name>
</gene>
<protein>
    <submittedName>
        <fullName evidence="3">Transglutaminase-like superfamily protein</fullName>
    </submittedName>
</protein>
<feature type="transmembrane region" description="Helical" evidence="1">
    <location>
        <begin position="103"/>
        <end position="120"/>
    </location>
</feature>
<feature type="transmembrane region" description="Helical" evidence="1">
    <location>
        <begin position="23"/>
        <end position="44"/>
    </location>
</feature>
<keyword evidence="1" id="KW-1133">Transmembrane helix</keyword>
<proteinExistence type="predicted"/>
<dbReference type="Gene3D" id="3.10.620.30">
    <property type="match status" value="1"/>
</dbReference>